<dbReference type="AlphaFoldDB" id="A0A9D1YHD0"/>
<feature type="compositionally biased region" description="Low complexity" evidence="1">
    <location>
        <begin position="157"/>
        <end position="176"/>
    </location>
</feature>
<name>A0A9D1YHD0_9FIRM</name>
<reference evidence="3" key="2">
    <citation type="submission" date="2021-04" db="EMBL/GenBank/DDBJ databases">
        <authorList>
            <person name="Gilroy R."/>
        </authorList>
    </citation>
    <scope>NUCLEOTIDE SEQUENCE</scope>
    <source>
        <strain evidence="3">1282</strain>
    </source>
</reference>
<dbReference type="SMART" id="SM00458">
    <property type="entry name" value="RICIN"/>
    <property type="match status" value="1"/>
</dbReference>
<dbReference type="PROSITE" id="PS50231">
    <property type="entry name" value="RICIN_B_LECTIN"/>
    <property type="match status" value="1"/>
</dbReference>
<dbReference type="InterPro" id="IPR035992">
    <property type="entry name" value="Ricin_B-like_lectins"/>
</dbReference>
<gene>
    <name evidence="3" type="ORF">H9838_08900</name>
</gene>
<dbReference type="CDD" id="cd00161">
    <property type="entry name" value="beta-trefoil_Ricin-like"/>
    <property type="match status" value="1"/>
</dbReference>
<sequence>MAGKKTAEFMIVNRRSGKALQATGLDNGLVVEQAEPAKTDAQTWTFLETEGGVKFFNKACGKVLDVMANGTANGTWVQTWEDVDGESQLWKLVTVSPTYKKIVNVMADKALDIVDMSDEDGAPAQIWESVDGEGQQWKFVSTAPKAATKTVRKPAAKKAAAQEKPAAKGSRSTKAAAAKEETALKAEPAKTMKKQEESPKALKKQEESPKTLTKAEPAPKKAPRKATKE</sequence>
<protein>
    <submittedName>
        <fullName evidence="3">RICIN domain-containing protein</fullName>
    </submittedName>
</protein>
<feature type="region of interest" description="Disordered" evidence="1">
    <location>
        <begin position="145"/>
        <end position="229"/>
    </location>
</feature>
<evidence type="ECO:0000256" key="1">
    <source>
        <dbReference type="SAM" id="MobiDB-lite"/>
    </source>
</evidence>
<dbReference type="EMBL" id="DXDU01000142">
    <property type="protein sequence ID" value="HIY27273.1"/>
    <property type="molecule type" value="Genomic_DNA"/>
</dbReference>
<organism evidence="3 4">
    <name type="scientific">Candidatus Acutalibacter pullistercoris</name>
    <dbReference type="NCBI Taxonomy" id="2838418"/>
    <lineage>
        <taxon>Bacteria</taxon>
        <taxon>Bacillati</taxon>
        <taxon>Bacillota</taxon>
        <taxon>Clostridia</taxon>
        <taxon>Eubacteriales</taxon>
        <taxon>Acutalibacteraceae</taxon>
        <taxon>Acutalibacter</taxon>
    </lineage>
</organism>
<evidence type="ECO:0000313" key="3">
    <source>
        <dbReference type="EMBL" id="HIY27273.1"/>
    </source>
</evidence>
<evidence type="ECO:0000313" key="4">
    <source>
        <dbReference type="Proteomes" id="UP000823915"/>
    </source>
</evidence>
<reference evidence="3" key="1">
    <citation type="journal article" date="2021" name="PeerJ">
        <title>Extensive microbial diversity within the chicken gut microbiome revealed by metagenomics and culture.</title>
        <authorList>
            <person name="Gilroy R."/>
            <person name="Ravi A."/>
            <person name="Getino M."/>
            <person name="Pursley I."/>
            <person name="Horton D.L."/>
            <person name="Alikhan N.F."/>
            <person name="Baker D."/>
            <person name="Gharbi K."/>
            <person name="Hall N."/>
            <person name="Watson M."/>
            <person name="Adriaenssens E.M."/>
            <person name="Foster-Nyarko E."/>
            <person name="Jarju S."/>
            <person name="Secka A."/>
            <person name="Antonio M."/>
            <person name="Oren A."/>
            <person name="Chaudhuri R.R."/>
            <person name="La Ragione R."/>
            <person name="Hildebrand F."/>
            <person name="Pallen M.J."/>
        </authorList>
    </citation>
    <scope>NUCLEOTIDE SEQUENCE</scope>
    <source>
        <strain evidence="3">1282</strain>
    </source>
</reference>
<dbReference type="Pfam" id="PF14200">
    <property type="entry name" value="RicinB_lectin_2"/>
    <property type="match status" value="2"/>
</dbReference>
<dbReference type="InterPro" id="IPR000772">
    <property type="entry name" value="Ricin_B_lectin"/>
</dbReference>
<dbReference type="Gene3D" id="2.80.10.50">
    <property type="match status" value="2"/>
</dbReference>
<accession>A0A9D1YHD0</accession>
<feature type="domain" description="Ricin B lectin" evidence="2">
    <location>
        <begin position="6"/>
        <end position="140"/>
    </location>
</feature>
<comment type="caution">
    <text evidence="3">The sequence shown here is derived from an EMBL/GenBank/DDBJ whole genome shotgun (WGS) entry which is preliminary data.</text>
</comment>
<evidence type="ECO:0000259" key="2">
    <source>
        <dbReference type="SMART" id="SM00458"/>
    </source>
</evidence>
<feature type="compositionally biased region" description="Basic and acidic residues" evidence="1">
    <location>
        <begin position="177"/>
        <end position="209"/>
    </location>
</feature>
<dbReference type="Proteomes" id="UP000823915">
    <property type="component" value="Unassembled WGS sequence"/>
</dbReference>
<proteinExistence type="predicted"/>
<dbReference type="SUPFAM" id="SSF50370">
    <property type="entry name" value="Ricin B-like lectins"/>
    <property type="match status" value="1"/>
</dbReference>